<dbReference type="InterPro" id="IPR020841">
    <property type="entry name" value="PKS_Beta-ketoAc_synthase_dom"/>
</dbReference>
<evidence type="ECO:0000313" key="3">
    <source>
        <dbReference type="EMBL" id="PLZ84344.1"/>
    </source>
</evidence>
<dbReference type="InterPro" id="IPR014043">
    <property type="entry name" value="Acyl_transferase_dom"/>
</dbReference>
<dbReference type="Pfam" id="PF00109">
    <property type="entry name" value="ketoacyl-synt"/>
    <property type="match status" value="2"/>
</dbReference>
<dbReference type="Gene3D" id="3.30.70.250">
    <property type="entry name" value="Malonyl-CoA ACP transacylase, ACP-binding"/>
    <property type="match status" value="1"/>
</dbReference>
<dbReference type="InterPro" id="IPR014181">
    <property type="entry name" value="Omega3_polyunsat_FA_synth-like"/>
</dbReference>
<accession>A0A2N6JWG9</accession>
<dbReference type="Gene3D" id="3.40.366.10">
    <property type="entry name" value="Malonyl-Coenzyme A Acyl Carrier Protein, domain 2"/>
    <property type="match status" value="1"/>
</dbReference>
<gene>
    <name evidence="3" type="ORF">CEN44_25165</name>
</gene>
<dbReference type="InterPro" id="IPR052568">
    <property type="entry name" value="PKS-FAS_Synthase"/>
</dbReference>
<dbReference type="SUPFAM" id="SSF52151">
    <property type="entry name" value="FabD/lysophospholipase-like"/>
    <property type="match status" value="1"/>
</dbReference>
<dbReference type="Gene3D" id="3.40.47.10">
    <property type="match status" value="2"/>
</dbReference>
<dbReference type="CDD" id="cd00833">
    <property type="entry name" value="PKS"/>
    <property type="match status" value="2"/>
</dbReference>
<dbReference type="PANTHER" id="PTHR43074">
    <property type="entry name" value="OMEGA-3 POLYUNSATURATED FATTY ACID SYNTHASE PFAB-RELATED"/>
    <property type="match status" value="1"/>
</dbReference>
<evidence type="ECO:0000259" key="2">
    <source>
        <dbReference type="PROSITE" id="PS52004"/>
    </source>
</evidence>
<dbReference type="SMART" id="SM00827">
    <property type="entry name" value="PKS_AT"/>
    <property type="match status" value="1"/>
</dbReference>
<dbReference type="InterPro" id="IPR001227">
    <property type="entry name" value="Ac_transferase_dom_sf"/>
</dbReference>
<dbReference type="Pfam" id="PF16197">
    <property type="entry name" value="KAsynt_C_assoc"/>
    <property type="match status" value="1"/>
</dbReference>
<dbReference type="EMBL" id="NRQW01000599">
    <property type="protein sequence ID" value="PLZ84344.1"/>
    <property type="molecule type" value="Genomic_DNA"/>
</dbReference>
<dbReference type="InterPro" id="IPR014030">
    <property type="entry name" value="Ketoacyl_synth_N"/>
</dbReference>
<keyword evidence="4" id="KW-1185">Reference proteome</keyword>
<dbReference type="InterPro" id="IPR032821">
    <property type="entry name" value="PKS_assoc"/>
</dbReference>
<dbReference type="RefSeq" id="WP_016868748.1">
    <property type="nucleotide sequence ID" value="NZ_CAWNVR010000744.1"/>
</dbReference>
<evidence type="ECO:0000256" key="1">
    <source>
        <dbReference type="RuleBase" id="RU003694"/>
    </source>
</evidence>
<dbReference type="InterPro" id="IPR016035">
    <property type="entry name" value="Acyl_Trfase/lysoPLipase"/>
</dbReference>
<feature type="domain" description="Ketosynthase family 3 (KS3)" evidence="2">
    <location>
        <begin position="1"/>
        <end position="450"/>
    </location>
</feature>
<protein>
    <submittedName>
        <fullName evidence="3">PfaB family protein</fullName>
    </submittedName>
</protein>
<comment type="caution">
    <text evidence="3">The sequence shown here is derived from an EMBL/GenBank/DDBJ whole genome shotgun (WGS) entry which is preliminary data.</text>
</comment>
<dbReference type="GO" id="GO:0016746">
    <property type="term" value="F:acyltransferase activity"/>
    <property type="evidence" value="ECO:0007669"/>
    <property type="project" value="InterPro"/>
</dbReference>
<evidence type="ECO:0000313" key="4">
    <source>
        <dbReference type="Proteomes" id="UP000235036"/>
    </source>
</evidence>
<sequence length="1552" mass="170755">MEKIAIIGFSCLFPDAKNPEEFWQNLIQKKDSTSSITSEELGVDPKIFYEPTKGKPDKVYSLKGGFIRDFQFDSTGYKLPAELLEKLDNTFKWSLHVAKQALQHSGYLNQESILSQCGVILGTLSLPTKASNQLFAPIYRQILTPAIRELIQQQDFDLATLNSSDQASFYNAMISGLPAAIIAQAFSLSNIHFCIDAACSSPQYAIRLASHYLWTHKADLMLAGGISCADPLFIRMLFSGIQGYPENNDISRPLDKLSRGMLTAEGVGMVVLKRYSDAKRDGDRIYATITGNGLSNDGRGKHLLSPNSKGQTLAFERAYQEAQISPNNIDYMECHATGTLLGDTTEFQSIETFFGKYQATPLLGSVKSNVGHLLTAAGSVSLIKVLMSMSNGVIPATINITEPMGAGNSVVSPQQIVTSTTNWPGNKPVKRAAISAFGLGGTNAHMILEQGNTTEPVIPEEALHPAKLAIVGMDAFFGGCDGLDAFERSIYEGRQHFIPLPPQRWYGVEKQTELLKKYGLADGKPPLGAYITDFEIDTVSSKIPPNELEKLNQQQLLLLKVAERALKDAGIKEGTNVAVIIAAETEFSAHHLQQRWNLDWQIKEGLIAGEISLPTDKVDQLETIVKDGIHHPVESSEYVSYIANIMASRISSLWDFTAPVFTITAGENSTFKVLEVAQHLLTTGEADAVLVGAIDLAGGMENVLLRNQRTAINSGANTLSYDQKVNGWMVGEGAGAVVLKLHETAKKASGRIYAAVDAISFVQDSLGKSNAKAVHQVCQQALLMAGIKPSEVNYLEVYGSGNKEEDAAEIAGLLQAYPGNANDLNCAIGSIKANIGHTYTASGIASLIKTALCLYYRYIPATPNWTGVKGKELWQSRELISPSPHLPIAPNPHSLSVVGAPSSPSPFYVATESRPWFLDKQATKRIAAINSIGIDGTYAHVILSEEPEQQERSSRFLQQTPFYLFPITGRDRTDLLTQLDTLENTVNNGTSLANAANLAFANYKLDASANYILVILAHNQNELTREIAAARKGIDNAFAKQEDWQTPLGSYFTAKPLGKRSGVAYVYPAAVNSYLGIARNLFRLFPNILDDIAIKELQNLVADISRVVFPRSLNKLSSRQLETLEQQFLDDPLAIFDVDMLFTRFITQIIRDQFQVKPEFVFGYSLGETSMMSAIGVWDNFTQGIRALHASPLFADRLSGAKNAVREYWQLPPTQDNNLWANYVLMTTPSQVREYLKHEKRAFLTQINTPEEVVIAGQPAACERIIQILGCNAFRAPFDHVIHCEAMGSEYNEIARVNTLPIQKNLPNVTLYSAAEYGPVKIESGAIANSIATGLSQQLDFPRLVNRVYDDGARIFIETGAGNICSRWIDKNLANKEHITISLNRRGLDDHSGIVKALAKLVSHQVSVDLSPLYTQVTETNKKSKLTPKKVTLGGQSITDKILTQENKQLFRNISTTTKKSEPINPPATQPEEMPIQNIMDNSLEPKAEVQFVESTQPITILSQSHYQQLNANNFRVHKTHDAFLQSRQEFSKQISELIQLQLACAENLLNE</sequence>
<keyword evidence="1" id="KW-0808">Transferase</keyword>
<dbReference type="PROSITE" id="PS52004">
    <property type="entry name" value="KS3_2"/>
    <property type="match status" value="2"/>
</dbReference>
<dbReference type="InterPro" id="IPR016039">
    <property type="entry name" value="Thiolase-like"/>
</dbReference>
<dbReference type="Pfam" id="PF02801">
    <property type="entry name" value="Ketoacyl-synt_C"/>
    <property type="match status" value="2"/>
</dbReference>
<dbReference type="SMART" id="SM00825">
    <property type="entry name" value="PKS_KS"/>
    <property type="match status" value="1"/>
</dbReference>
<dbReference type="PANTHER" id="PTHR43074:SF1">
    <property type="entry name" value="BETA-KETOACYL SYNTHASE FAMILY PROTEIN-RELATED"/>
    <property type="match status" value="1"/>
</dbReference>
<dbReference type="SUPFAM" id="SSF53901">
    <property type="entry name" value="Thiolase-like"/>
    <property type="match status" value="3"/>
</dbReference>
<proteinExistence type="inferred from homology"/>
<comment type="similarity">
    <text evidence="1">Belongs to the thiolase-like superfamily. Beta-ketoacyl-ACP synthases family.</text>
</comment>
<name>A0A2N6JWG9_FISMU</name>
<organism evidence="3 4">
    <name type="scientific">Fischerella muscicola CCMEE 5323</name>
    <dbReference type="NCBI Taxonomy" id="2019572"/>
    <lineage>
        <taxon>Bacteria</taxon>
        <taxon>Bacillati</taxon>
        <taxon>Cyanobacteriota</taxon>
        <taxon>Cyanophyceae</taxon>
        <taxon>Nostocales</taxon>
        <taxon>Hapalosiphonaceae</taxon>
        <taxon>Fischerella</taxon>
    </lineage>
</organism>
<dbReference type="Proteomes" id="UP000235036">
    <property type="component" value="Unassembled WGS sequence"/>
</dbReference>
<dbReference type="InterPro" id="IPR014031">
    <property type="entry name" value="Ketoacyl_synth_C"/>
</dbReference>
<feature type="domain" description="Ketosynthase family 3 (KS3)" evidence="2">
    <location>
        <begin position="465"/>
        <end position="945"/>
    </location>
</feature>
<reference evidence="3 4" key="1">
    <citation type="submission" date="2017-08" db="EMBL/GenBank/DDBJ databases">
        <title>Genomes of Fischerella (Mastigocladus) sp. strains.</title>
        <authorList>
            <person name="Miller S.R."/>
        </authorList>
    </citation>
    <scope>NUCLEOTIDE SEQUENCE [LARGE SCALE GENOMIC DNA]</scope>
    <source>
        <strain evidence="3 4">CCMEE 5323</strain>
    </source>
</reference>
<dbReference type="NCBIfam" id="TIGR02816">
    <property type="entry name" value="pfaB_fam"/>
    <property type="match status" value="1"/>
</dbReference>